<dbReference type="OMA" id="TWKFHLE"/>
<dbReference type="VEuPathDB" id="CryptoDB:Vbra_7022"/>
<dbReference type="OrthoDB" id="532484at2759"/>
<dbReference type="Proteomes" id="UP000041254">
    <property type="component" value="Unassembled WGS sequence"/>
</dbReference>
<dbReference type="InParanoid" id="A0A0G4ED46"/>
<gene>
    <name evidence="1" type="ORF">Vbra_7022</name>
</gene>
<dbReference type="AlphaFoldDB" id="A0A0G4ED46"/>
<sequence>MASTVVVAHHPANKTRNHLLVKDDVGRSKPTYFDLPGDSFKYGKALAYDREGAKEVTSIWVHHKPKPRPELRVQDFKKVNKMAIHEKLVTAKEQAALRKATTNVTIKNIILTNPSKNIPSDHNPSFVYGMRGRPSTPMARVIMDDYGRAGVDMLAKRYEWYDHEHEKAVTSTKQPKITRAAQGHASVVRKVKELQAAAHQKEMFKLKKYQQAGPKLETYATTNWRAGMAAGGADALGPPPVPVGDVEVYPPPGGEGPEQTVAAAAAADVPAGGAADMQAQEHVA</sequence>
<evidence type="ECO:0000313" key="1">
    <source>
        <dbReference type="EMBL" id="CEL93258.1"/>
    </source>
</evidence>
<keyword evidence="2" id="KW-1185">Reference proteome</keyword>
<dbReference type="PANTHER" id="PTHR28617">
    <property type="entry name" value="CILIA- AND FLAGELLA-ASSOCIATED PROTEIN 77"/>
    <property type="match status" value="1"/>
</dbReference>
<dbReference type="InterPro" id="IPR029147">
    <property type="entry name" value="CFAP77"/>
</dbReference>
<protein>
    <submittedName>
        <fullName evidence="1">Uncharacterized protein</fullName>
    </submittedName>
</protein>
<dbReference type="PhylomeDB" id="A0A0G4ED46"/>
<dbReference type="Pfam" id="PF14825">
    <property type="entry name" value="CFAP77"/>
    <property type="match status" value="1"/>
</dbReference>
<evidence type="ECO:0000313" key="2">
    <source>
        <dbReference type="Proteomes" id="UP000041254"/>
    </source>
</evidence>
<dbReference type="PANTHER" id="PTHR28617:SF1">
    <property type="entry name" value="CILIA- AND FLAGELLA-ASSOCIATED PROTEIN 77"/>
    <property type="match status" value="1"/>
</dbReference>
<name>A0A0G4ED46_VITBC</name>
<organism evidence="1 2">
    <name type="scientific">Vitrella brassicaformis (strain CCMP3155)</name>
    <dbReference type="NCBI Taxonomy" id="1169540"/>
    <lineage>
        <taxon>Eukaryota</taxon>
        <taxon>Sar</taxon>
        <taxon>Alveolata</taxon>
        <taxon>Colpodellida</taxon>
        <taxon>Vitrellaceae</taxon>
        <taxon>Vitrella</taxon>
    </lineage>
</organism>
<proteinExistence type="predicted"/>
<accession>A0A0G4ED46</accession>
<reference evidence="1 2" key="1">
    <citation type="submission" date="2014-11" db="EMBL/GenBank/DDBJ databases">
        <authorList>
            <person name="Zhu J."/>
            <person name="Qi W."/>
            <person name="Song R."/>
        </authorList>
    </citation>
    <scope>NUCLEOTIDE SEQUENCE [LARGE SCALE GENOMIC DNA]</scope>
</reference>
<dbReference type="EMBL" id="CDMY01000149">
    <property type="protein sequence ID" value="CEL93258.1"/>
    <property type="molecule type" value="Genomic_DNA"/>
</dbReference>